<organism evidence="8 9">
    <name type="scientific">Cellvibrio mixtus</name>
    <dbReference type="NCBI Taxonomy" id="39650"/>
    <lineage>
        <taxon>Bacteria</taxon>
        <taxon>Pseudomonadati</taxon>
        <taxon>Pseudomonadota</taxon>
        <taxon>Gammaproteobacteria</taxon>
        <taxon>Cellvibrionales</taxon>
        <taxon>Cellvibrionaceae</taxon>
        <taxon>Cellvibrio</taxon>
    </lineage>
</organism>
<feature type="domain" description="Glycoside hydrolase family 13 N-terminal" evidence="6">
    <location>
        <begin position="120"/>
        <end position="203"/>
    </location>
</feature>
<evidence type="ECO:0000259" key="7">
    <source>
        <dbReference type="Pfam" id="PF22019"/>
    </source>
</evidence>
<dbReference type="FunFam" id="2.60.40.10:FF:000169">
    <property type="entry name" value="1,4-alpha-glucan branching enzyme GlgB"/>
    <property type="match status" value="1"/>
</dbReference>
<sequence length="208" mass="23562">MLRIVTATHHDPFEVLGRHPLGYKVTAEADTLVRAYLPGARNAALIINNQPTPMTRVEGTDFFTWRGLAKNLPTYYQFQWSDRHNVPHTEFDPYCFAPQLGDIDMHLFAEGQHWNIYQHLGAHPRTVEGIDGVLFATWAPNAERISVVGDFNDWDGRAHPMRVRGGSGLWELFIPGVKPGALYKFEIRNRATGAVFLKSDPYGQAFEL</sequence>
<dbReference type="SUPFAM" id="SSF81296">
    <property type="entry name" value="E set domains"/>
    <property type="match status" value="2"/>
</dbReference>
<dbReference type="Proteomes" id="UP000216101">
    <property type="component" value="Unassembled WGS sequence"/>
</dbReference>
<keyword evidence="2" id="KW-0328">Glycosyltransferase</keyword>
<dbReference type="Pfam" id="PF02922">
    <property type="entry name" value="CBM_48"/>
    <property type="match status" value="1"/>
</dbReference>
<evidence type="ECO:0000256" key="1">
    <source>
        <dbReference type="ARBA" id="ARBA00022600"/>
    </source>
</evidence>
<dbReference type="GO" id="GO:0003844">
    <property type="term" value="F:1,4-alpha-glucan branching enzyme activity"/>
    <property type="evidence" value="ECO:0007669"/>
    <property type="project" value="TreeGrafter"/>
</dbReference>
<dbReference type="InterPro" id="IPR054169">
    <property type="entry name" value="GlgB_N"/>
</dbReference>
<name>A0A266PZX3_9GAMM</name>
<dbReference type="GO" id="GO:0005978">
    <property type="term" value="P:glycogen biosynthetic process"/>
    <property type="evidence" value="ECO:0007669"/>
    <property type="project" value="UniProtKB-KW"/>
</dbReference>
<evidence type="ECO:0000259" key="6">
    <source>
        <dbReference type="Pfam" id="PF02922"/>
    </source>
</evidence>
<feature type="non-terminal residue" evidence="8">
    <location>
        <position position="208"/>
    </location>
</feature>
<dbReference type="InterPro" id="IPR044143">
    <property type="entry name" value="GlgB_N_E_set_prok"/>
</dbReference>
<dbReference type="GO" id="GO:0004553">
    <property type="term" value="F:hydrolase activity, hydrolyzing O-glycosyl compounds"/>
    <property type="evidence" value="ECO:0007669"/>
    <property type="project" value="InterPro"/>
</dbReference>
<evidence type="ECO:0000256" key="3">
    <source>
        <dbReference type="ARBA" id="ARBA00022679"/>
    </source>
</evidence>
<dbReference type="EMBL" id="NHNI01000005">
    <property type="protein sequence ID" value="OZY83167.1"/>
    <property type="molecule type" value="Genomic_DNA"/>
</dbReference>
<gene>
    <name evidence="8" type="ORF">CBP51_20485</name>
</gene>
<dbReference type="PANTHER" id="PTHR43651">
    <property type="entry name" value="1,4-ALPHA-GLUCAN-BRANCHING ENZYME"/>
    <property type="match status" value="1"/>
</dbReference>
<dbReference type="CDD" id="cd02855">
    <property type="entry name" value="E_set_GBE_prok_N"/>
    <property type="match status" value="1"/>
</dbReference>
<feature type="domain" description="1,4-alpha-glucan branching enzyme GlgB N-terminal" evidence="7">
    <location>
        <begin position="3"/>
        <end position="94"/>
    </location>
</feature>
<keyword evidence="5" id="KW-0119">Carbohydrate metabolism</keyword>
<evidence type="ECO:0000256" key="5">
    <source>
        <dbReference type="ARBA" id="ARBA00023277"/>
    </source>
</evidence>
<dbReference type="GO" id="GO:0005829">
    <property type="term" value="C:cytosol"/>
    <property type="evidence" value="ECO:0007669"/>
    <property type="project" value="TreeGrafter"/>
</dbReference>
<dbReference type="AlphaFoldDB" id="A0A266PZX3"/>
<dbReference type="InterPro" id="IPR014756">
    <property type="entry name" value="Ig_E-set"/>
</dbReference>
<dbReference type="Pfam" id="PF22019">
    <property type="entry name" value="GlgB_N"/>
    <property type="match status" value="1"/>
</dbReference>
<dbReference type="Gene3D" id="2.60.40.10">
    <property type="entry name" value="Immunoglobulins"/>
    <property type="match status" value="2"/>
</dbReference>
<proteinExistence type="predicted"/>
<evidence type="ECO:0000256" key="2">
    <source>
        <dbReference type="ARBA" id="ARBA00022676"/>
    </source>
</evidence>
<evidence type="ECO:0000313" key="9">
    <source>
        <dbReference type="Proteomes" id="UP000216101"/>
    </source>
</evidence>
<dbReference type="InterPro" id="IPR013783">
    <property type="entry name" value="Ig-like_fold"/>
</dbReference>
<reference evidence="9" key="1">
    <citation type="submission" date="2017-05" db="EMBL/GenBank/DDBJ databases">
        <authorList>
            <person name="Barney B.M."/>
        </authorList>
    </citation>
    <scope>NUCLEOTIDE SEQUENCE [LARGE SCALE GENOMIC DNA]</scope>
    <source>
        <strain evidence="9">PSBB022</strain>
    </source>
</reference>
<dbReference type="InterPro" id="IPR004193">
    <property type="entry name" value="Glyco_hydro_13_N"/>
</dbReference>
<accession>A0A266PZX3</accession>
<evidence type="ECO:0000256" key="4">
    <source>
        <dbReference type="ARBA" id="ARBA00023056"/>
    </source>
</evidence>
<keyword evidence="4" id="KW-0320">Glycogen biosynthesis</keyword>
<protein>
    <submittedName>
        <fullName evidence="8">1,4-alpha-glucan branching enzyme</fullName>
    </submittedName>
</protein>
<dbReference type="PANTHER" id="PTHR43651:SF3">
    <property type="entry name" value="1,4-ALPHA-GLUCAN-BRANCHING ENZYME"/>
    <property type="match status" value="1"/>
</dbReference>
<evidence type="ECO:0000313" key="8">
    <source>
        <dbReference type="EMBL" id="OZY83167.1"/>
    </source>
</evidence>
<comment type="caution">
    <text evidence="8">The sequence shown here is derived from an EMBL/GenBank/DDBJ whole genome shotgun (WGS) entry which is preliminary data.</text>
</comment>
<keyword evidence="1" id="KW-0321">Glycogen metabolism</keyword>
<keyword evidence="9" id="KW-1185">Reference proteome</keyword>
<keyword evidence="3" id="KW-0808">Transferase</keyword>